<accession>A0ABU8EBZ7</accession>
<keyword evidence="10" id="KW-1185">Reference proteome</keyword>
<dbReference type="InterPro" id="IPR003660">
    <property type="entry name" value="HAMP_dom"/>
</dbReference>
<comment type="similarity">
    <text evidence="4">Belongs to the methyl-accepting chemotaxis (MCP) protein family.</text>
</comment>
<dbReference type="SUPFAM" id="SSF58104">
    <property type="entry name" value="Methyl-accepting chemotaxis protein (MCP) signaling domain"/>
    <property type="match status" value="1"/>
</dbReference>
<evidence type="ECO:0000256" key="1">
    <source>
        <dbReference type="ARBA" id="ARBA00022692"/>
    </source>
</evidence>
<protein>
    <submittedName>
        <fullName evidence="9">Methyl-accepting chemotaxis protein</fullName>
    </submittedName>
</protein>
<dbReference type="Gene3D" id="1.10.287.950">
    <property type="entry name" value="Methyl-accepting chemotaxis protein"/>
    <property type="match status" value="1"/>
</dbReference>
<dbReference type="PROSITE" id="PS50885">
    <property type="entry name" value="HAMP"/>
    <property type="match status" value="1"/>
</dbReference>
<dbReference type="PANTHER" id="PTHR32089:SF112">
    <property type="entry name" value="LYSOZYME-LIKE PROTEIN-RELATED"/>
    <property type="match status" value="1"/>
</dbReference>
<evidence type="ECO:0000256" key="6">
    <source>
        <dbReference type="SAM" id="Phobius"/>
    </source>
</evidence>
<name>A0ABU8EBZ7_9ACTN</name>
<evidence type="ECO:0000256" key="5">
    <source>
        <dbReference type="PROSITE-ProRule" id="PRU00284"/>
    </source>
</evidence>
<dbReference type="PROSITE" id="PS50111">
    <property type="entry name" value="CHEMOTAXIS_TRANSDUC_2"/>
    <property type="match status" value="1"/>
</dbReference>
<keyword evidence="6" id="KW-0472">Membrane</keyword>
<sequence>MTRAAAQGGAPVRRRRGLAYRSLRFKGTVLGLVVLAAVGALVTALVLGNATVVASSGRVDELSAARSDVLALGQRTSELQVEAYEALIRADPQSQQGQVAGLGERVQELVDQVGGAALDGDAAQAVQALGTSATDYAGTVSAFVADAVADQGAARRRWTEVQAAEDTTGAAVAAATEALDADLADARAELARTVQITTWAGPLIALLGLAGVAKVGRDTYLSVVRPVGRLKLGLEALAEGDLTVQFGVRGNDEIGQMGRALQAAQASLRELIGSVVRSADAVAGAAAGLAESSAQISVSAEQTSGQSGAATAAAGEVSRSVATVAAGAEQMSASIREIAQNAGEAARVAAGAVEEAADTNATIGRLGESSQEIGDVVKLISAIAGQTKLLALNATIEAARAGEAGRGFAVVADEVKQLAQATALATEEIIRRVTAIQTDTGGAVDAIGRIGTVIAQINDYQLTIASAVEEQTATTQEMSRSVAEAAAGTTEIEQNITGVSGAARATTEALGQSRSAVDELARMAGDLRATVSTFRT</sequence>
<dbReference type="EMBL" id="JBAPLV010000039">
    <property type="protein sequence ID" value="MEI4281156.1"/>
    <property type="molecule type" value="Genomic_DNA"/>
</dbReference>
<evidence type="ECO:0000256" key="4">
    <source>
        <dbReference type="ARBA" id="ARBA00029447"/>
    </source>
</evidence>
<keyword evidence="1 6" id="KW-0812">Transmembrane</keyword>
<proteinExistence type="inferred from homology"/>
<keyword evidence="3 5" id="KW-0807">Transducer</keyword>
<keyword evidence="2 6" id="KW-1133">Transmembrane helix</keyword>
<feature type="domain" description="HAMP" evidence="8">
    <location>
        <begin position="221"/>
        <end position="273"/>
    </location>
</feature>
<organism evidence="9 10">
    <name type="scientific">Klenkia terrae</name>
    <dbReference type="NCBI Taxonomy" id="1052259"/>
    <lineage>
        <taxon>Bacteria</taxon>
        <taxon>Bacillati</taxon>
        <taxon>Actinomycetota</taxon>
        <taxon>Actinomycetes</taxon>
        <taxon>Geodermatophilales</taxon>
        <taxon>Geodermatophilaceae</taxon>
        <taxon>Klenkia</taxon>
    </lineage>
</organism>
<dbReference type="Pfam" id="PF00015">
    <property type="entry name" value="MCPsignal"/>
    <property type="match status" value="1"/>
</dbReference>
<gene>
    <name evidence="9" type="ORF">UXQ13_21975</name>
</gene>
<evidence type="ECO:0000259" key="7">
    <source>
        <dbReference type="PROSITE" id="PS50111"/>
    </source>
</evidence>
<comment type="caution">
    <text evidence="9">The sequence shown here is derived from an EMBL/GenBank/DDBJ whole genome shotgun (WGS) entry which is preliminary data.</text>
</comment>
<dbReference type="SMART" id="SM00304">
    <property type="entry name" value="HAMP"/>
    <property type="match status" value="1"/>
</dbReference>
<reference evidence="9 10" key="1">
    <citation type="submission" date="2024-03" db="EMBL/GenBank/DDBJ databases">
        <title>Draft genome sequence of Klenkia terrae.</title>
        <authorList>
            <person name="Duangmal K."/>
            <person name="Chantavorakit T."/>
        </authorList>
    </citation>
    <scope>NUCLEOTIDE SEQUENCE [LARGE SCALE GENOMIC DNA]</scope>
    <source>
        <strain evidence="9 10">JCM 17786</strain>
    </source>
</reference>
<dbReference type="InterPro" id="IPR004090">
    <property type="entry name" value="Chemotax_Me-accpt_rcpt"/>
</dbReference>
<evidence type="ECO:0000256" key="3">
    <source>
        <dbReference type="ARBA" id="ARBA00023224"/>
    </source>
</evidence>
<dbReference type="PANTHER" id="PTHR32089">
    <property type="entry name" value="METHYL-ACCEPTING CHEMOTAXIS PROTEIN MCPB"/>
    <property type="match status" value="1"/>
</dbReference>
<dbReference type="Proteomes" id="UP001373496">
    <property type="component" value="Unassembled WGS sequence"/>
</dbReference>
<evidence type="ECO:0000259" key="8">
    <source>
        <dbReference type="PROSITE" id="PS50885"/>
    </source>
</evidence>
<dbReference type="RefSeq" id="WP_380094185.1">
    <property type="nucleotide sequence ID" value="NZ_JBHTEX010000001.1"/>
</dbReference>
<dbReference type="InterPro" id="IPR004089">
    <property type="entry name" value="MCPsignal_dom"/>
</dbReference>
<dbReference type="SMART" id="SM00283">
    <property type="entry name" value="MA"/>
    <property type="match status" value="1"/>
</dbReference>
<dbReference type="CDD" id="cd06225">
    <property type="entry name" value="HAMP"/>
    <property type="match status" value="1"/>
</dbReference>
<evidence type="ECO:0000313" key="9">
    <source>
        <dbReference type="EMBL" id="MEI4281156.1"/>
    </source>
</evidence>
<evidence type="ECO:0000313" key="10">
    <source>
        <dbReference type="Proteomes" id="UP001373496"/>
    </source>
</evidence>
<dbReference type="Pfam" id="PF00672">
    <property type="entry name" value="HAMP"/>
    <property type="match status" value="1"/>
</dbReference>
<feature type="transmembrane region" description="Helical" evidence="6">
    <location>
        <begin position="23"/>
        <end position="47"/>
    </location>
</feature>
<dbReference type="PRINTS" id="PR00260">
    <property type="entry name" value="CHEMTRNSDUCR"/>
</dbReference>
<evidence type="ECO:0000256" key="2">
    <source>
        <dbReference type="ARBA" id="ARBA00022989"/>
    </source>
</evidence>
<feature type="domain" description="Methyl-accepting transducer" evidence="7">
    <location>
        <begin position="278"/>
        <end position="521"/>
    </location>
</feature>